<dbReference type="AlphaFoldDB" id="A0AAV6P213"/>
<evidence type="ECO:0000313" key="2">
    <source>
        <dbReference type="EMBL" id="KAG6605904.1"/>
    </source>
</evidence>
<gene>
    <name evidence="2" type="ORF">SDJN03_03221</name>
</gene>
<keyword evidence="1" id="KW-0732">Signal</keyword>
<name>A0AAV6P213_9ROSI</name>
<feature type="non-terminal residue" evidence="2">
    <location>
        <position position="1"/>
    </location>
</feature>
<accession>A0AAV6P213</accession>
<comment type="caution">
    <text evidence="2">The sequence shown here is derived from an EMBL/GenBank/DDBJ whole genome shotgun (WGS) entry which is preliminary data.</text>
</comment>
<reference evidence="2 3" key="1">
    <citation type="journal article" date="2021" name="Hortic Res">
        <title>The domestication of Cucurbita argyrosperma as revealed by the genome of its wild relative.</title>
        <authorList>
            <person name="Barrera-Redondo J."/>
            <person name="Sanchez-de la Vega G."/>
            <person name="Aguirre-Liguori J.A."/>
            <person name="Castellanos-Morales G."/>
            <person name="Gutierrez-Guerrero Y.T."/>
            <person name="Aguirre-Dugua X."/>
            <person name="Aguirre-Planter E."/>
            <person name="Tenaillon M.I."/>
            <person name="Lira-Saade R."/>
            <person name="Eguiarte L.E."/>
        </authorList>
    </citation>
    <scope>NUCLEOTIDE SEQUENCE [LARGE SCALE GENOMIC DNA]</scope>
    <source>
        <strain evidence="2">JBR-2021</strain>
    </source>
</reference>
<organism evidence="2 3">
    <name type="scientific">Cucurbita argyrosperma subsp. sororia</name>
    <dbReference type="NCBI Taxonomy" id="37648"/>
    <lineage>
        <taxon>Eukaryota</taxon>
        <taxon>Viridiplantae</taxon>
        <taxon>Streptophyta</taxon>
        <taxon>Embryophyta</taxon>
        <taxon>Tracheophyta</taxon>
        <taxon>Spermatophyta</taxon>
        <taxon>Magnoliopsida</taxon>
        <taxon>eudicotyledons</taxon>
        <taxon>Gunneridae</taxon>
        <taxon>Pentapetalae</taxon>
        <taxon>rosids</taxon>
        <taxon>fabids</taxon>
        <taxon>Cucurbitales</taxon>
        <taxon>Cucurbitaceae</taxon>
        <taxon>Cucurbiteae</taxon>
        <taxon>Cucurbita</taxon>
    </lineage>
</organism>
<evidence type="ECO:0008006" key="4">
    <source>
        <dbReference type="Google" id="ProtNLM"/>
    </source>
</evidence>
<evidence type="ECO:0000256" key="1">
    <source>
        <dbReference type="SAM" id="SignalP"/>
    </source>
</evidence>
<dbReference type="Proteomes" id="UP000685013">
    <property type="component" value="Chromosome 2"/>
</dbReference>
<sequence length="69" mass="7965">MRCKPTRAERRKRSLSLSSLWLCFSFLTDSKTVQKPGFNFHGILSSSIVHKDSSIRDIYRQYTLNDGSP</sequence>
<proteinExistence type="predicted"/>
<feature type="signal peptide" evidence="1">
    <location>
        <begin position="1"/>
        <end position="30"/>
    </location>
</feature>
<evidence type="ECO:0000313" key="3">
    <source>
        <dbReference type="Proteomes" id="UP000685013"/>
    </source>
</evidence>
<dbReference type="EMBL" id="JAGKQH010000002">
    <property type="protein sequence ID" value="KAG6605904.1"/>
    <property type="molecule type" value="Genomic_DNA"/>
</dbReference>
<protein>
    <recommendedName>
        <fullName evidence="4">Secreted protein</fullName>
    </recommendedName>
</protein>
<feature type="chain" id="PRO_5043417245" description="Secreted protein" evidence="1">
    <location>
        <begin position="31"/>
        <end position="69"/>
    </location>
</feature>
<keyword evidence="3" id="KW-1185">Reference proteome</keyword>